<sequence>MALPAGACPFRTRVDPANDGSEEVSDAADRISAEVLTRIGLQDLLTIRPAPVTAHCQSRSCRGSQAPP</sequence>
<feature type="region of interest" description="Disordered" evidence="1">
    <location>
        <begin position="1"/>
        <end position="26"/>
    </location>
</feature>
<dbReference type="STRING" id="121292.AU252_09770"/>
<dbReference type="AlphaFoldDB" id="A0A0U3Q848"/>
<dbReference type="Proteomes" id="UP000065151">
    <property type="component" value="Chromosome"/>
</dbReference>
<accession>A0A0U3Q848</accession>
<protein>
    <submittedName>
        <fullName evidence="2">Uncharacterized protein</fullName>
    </submittedName>
</protein>
<evidence type="ECO:0000313" key="2">
    <source>
        <dbReference type="EMBL" id="ALV41402.1"/>
    </source>
</evidence>
<proteinExistence type="predicted"/>
<name>A0A0U3Q848_9MICC</name>
<organism evidence="2">
    <name type="scientific">Pseudarthrobacter sulfonivorans</name>
    <dbReference type="NCBI Taxonomy" id="121292"/>
    <lineage>
        <taxon>Bacteria</taxon>
        <taxon>Bacillati</taxon>
        <taxon>Actinomycetota</taxon>
        <taxon>Actinomycetes</taxon>
        <taxon>Micrococcales</taxon>
        <taxon>Micrococcaceae</taxon>
        <taxon>Pseudarthrobacter</taxon>
    </lineage>
</organism>
<evidence type="ECO:0000313" key="3">
    <source>
        <dbReference type="Proteomes" id="UP000065151"/>
    </source>
</evidence>
<evidence type="ECO:0000256" key="1">
    <source>
        <dbReference type="SAM" id="MobiDB-lite"/>
    </source>
</evidence>
<reference evidence="2 3" key="1">
    <citation type="submission" date="2015-12" db="EMBL/GenBank/DDBJ databases">
        <authorList>
            <person name="Shamseldin A."/>
            <person name="Moawad H."/>
            <person name="Abd El-Rahim W.M."/>
            <person name="Sadowsky M.J."/>
        </authorList>
    </citation>
    <scope>NUCLEOTIDE SEQUENCE [LARGE SCALE GENOMIC DNA]</scope>
    <source>
        <strain evidence="2 3">Ar51</strain>
    </source>
</reference>
<dbReference type="KEGG" id="psul:AU252_09770"/>
<dbReference type="EMBL" id="CP013747">
    <property type="protein sequence ID" value="ALV41402.1"/>
    <property type="molecule type" value="Genomic_DNA"/>
</dbReference>
<gene>
    <name evidence="2" type="ORF">AU252_09770</name>
</gene>